<feature type="domain" description="Aminotransferase class I/classII large" evidence="5">
    <location>
        <begin position="50"/>
        <end position="358"/>
    </location>
</feature>
<dbReference type="InterPro" id="IPR001917">
    <property type="entry name" value="Aminotrans_II_pyridoxalP_BS"/>
</dbReference>
<dbReference type="PROSITE" id="PS00599">
    <property type="entry name" value="AA_TRANSFER_CLASS_2"/>
    <property type="match status" value="1"/>
</dbReference>
<dbReference type="InterPro" id="IPR004839">
    <property type="entry name" value="Aminotransferase_I/II_large"/>
</dbReference>
<dbReference type="HAMAP" id="MF_01023">
    <property type="entry name" value="HisC_aminotrans_2"/>
    <property type="match status" value="1"/>
</dbReference>
<dbReference type="InterPro" id="IPR015422">
    <property type="entry name" value="PyrdxlP-dep_Trfase_small"/>
</dbReference>
<proteinExistence type="inferred from homology"/>
<dbReference type="NCBIfam" id="NF002878">
    <property type="entry name" value="PRK03321.1"/>
    <property type="match status" value="1"/>
</dbReference>
<dbReference type="InterPro" id="IPR015421">
    <property type="entry name" value="PyrdxlP-dep_Trfase_major"/>
</dbReference>
<keyword evidence="4" id="KW-0663">Pyridoxal phosphate</keyword>
<reference evidence="6" key="1">
    <citation type="submission" date="2016-10" db="EMBL/GenBank/DDBJ databases">
        <title>Sequence of Gallionella enrichment culture.</title>
        <authorList>
            <person name="Poehlein A."/>
            <person name="Muehling M."/>
            <person name="Daniel R."/>
        </authorList>
    </citation>
    <scope>NUCLEOTIDE SEQUENCE</scope>
</reference>
<dbReference type="CDD" id="cd00609">
    <property type="entry name" value="AAT_like"/>
    <property type="match status" value="1"/>
</dbReference>
<dbReference type="InterPro" id="IPR050106">
    <property type="entry name" value="HistidinolP_aminotransfase"/>
</dbReference>
<sequence length="382" mass="41237">MNQTLLRHSLSISPTLAIVSPYIRPAVDAIPAYIAGKPPKSVPGVTSYKISSNENPYETLPEIQEALISSIKQVNRYPDMHSAALTEALATRFGVSGENLALGTGSVGLLQQFVQATCNPVDEVIHAWRSFEAYPIVAAVNGARGVPIALQADESHDLNAMLGAINEKTRLILICQPNNPTGVAASEAQLRQFIEQVPSEITIVLDEAYVEFITDPAIPDGVRLFHEYSERENLAILRTFSKAYGLASLRVGFAISSPKVASALRKCQVPFGISGMAQAGAIAALECEPQLLARVDQITSERTRVIAGLRAQGWQTPDSQGNFIWLRLGQATPSFTEYCLEHGLSVRGYGNDGVRVTIGEVPANDRFLEVAGAFFTATNESK</sequence>
<dbReference type="NCBIfam" id="TIGR01141">
    <property type="entry name" value="hisC"/>
    <property type="match status" value="1"/>
</dbReference>
<dbReference type="Pfam" id="PF00155">
    <property type="entry name" value="Aminotran_1_2"/>
    <property type="match status" value="1"/>
</dbReference>
<dbReference type="InterPro" id="IPR015424">
    <property type="entry name" value="PyrdxlP-dep_Trfase"/>
</dbReference>
<dbReference type="InterPro" id="IPR024892">
    <property type="entry name" value="ArAT"/>
</dbReference>
<evidence type="ECO:0000256" key="1">
    <source>
        <dbReference type="ARBA" id="ARBA00001933"/>
    </source>
</evidence>
<dbReference type="GO" id="GO:0000105">
    <property type="term" value="P:L-histidine biosynthetic process"/>
    <property type="evidence" value="ECO:0007669"/>
    <property type="project" value="InterPro"/>
</dbReference>
<evidence type="ECO:0000256" key="4">
    <source>
        <dbReference type="ARBA" id="ARBA00022898"/>
    </source>
</evidence>
<dbReference type="Gene3D" id="3.90.1150.10">
    <property type="entry name" value="Aspartate Aminotransferase, domain 1"/>
    <property type="match status" value="1"/>
</dbReference>
<dbReference type="EMBL" id="MLJW01001001">
    <property type="protein sequence ID" value="OIQ80865.1"/>
    <property type="molecule type" value="Genomic_DNA"/>
</dbReference>
<dbReference type="PANTHER" id="PTHR43643">
    <property type="entry name" value="HISTIDINOL-PHOSPHATE AMINOTRANSFERASE 2"/>
    <property type="match status" value="1"/>
</dbReference>
<dbReference type="PANTHER" id="PTHR43643:SF3">
    <property type="entry name" value="HISTIDINOL-PHOSPHATE AMINOTRANSFERASE"/>
    <property type="match status" value="1"/>
</dbReference>
<dbReference type="Gene3D" id="3.40.640.10">
    <property type="entry name" value="Type I PLP-dependent aspartate aminotransferase-like (Major domain)"/>
    <property type="match status" value="1"/>
</dbReference>
<dbReference type="EC" id="2.6.1.-" evidence="6"/>
<comment type="caution">
    <text evidence="6">The sequence shown here is derived from an EMBL/GenBank/DDBJ whole genome shotgun (WGS) entry which is preliminary data.</text>
</comment>
<dbReference type="SUPFAM" id="SSF53383">
    <property type="entry name" value="PLP-dependent transferases"/>
    <property type="match status" value="1"/>
</dbReference>
<dbReference type="GO" id="GO:0004400">
    <property type="term" value="F:histidinol-phosphate transaminase activity"/>
    <property type="evidence" value="ECO:0007669"/>
    <property type="project" value="InterPro"/>
</dbReference>
<organism evidence="6">
    <name type="scientific">mine drainage metagenome</name>
    <dbReference type="NCBI Taxonomy" id="410659"/>
    <lineage>
        <taxon>unclassified sequences</taxon>
        <taxon>metagenomes</taxon>
        <taxon>ecological metagenomes</taxon>
    </lineage>
</organism>
<evidence type="ECO:0000256" key="3">
    <source>
        <dbReference type="ARBA" id="ARBA00022679"/>
    </source>
</evidence>
<dbReference type="GO" id="GO:0030170">
    <property type="term" value="F:pyridoxal phosphate binding"/>
    <property type="evidence" value="ECO:0007669"/>
    <property type="project" value="InterPro"/>
</dbReference>
<comment type="cofactor">
    <cofactor evidence="1">
        <name>pyridoxal 5'-phosphate</name>
        <dbReference type="ChEBI" id="CHEBI:597326"/>
    </cofactor>
</comment>
<keyword evidence="2 6" id="KW-0032">Aminotransferase</keyword>
<name>A0A1J5QB71_9ZZZZ</name>
<evidence type="ECO:0000256" key="2">
    <source>
        <dbReference type="ARBA" id="ARBA00022576"/>
    </source>
</evidence>
<accession>A0A1J5QB71</accession>
<gene>
    <name evidence="6" type="primary">pat_3</name>
    <name evidence="6" type="ORF">GALL_373820</name>
</gene>
<protein>
    <submittedName>
        <fullName evidence="6">Putative phenylalanine aminotransferase</fullName>
        <ecNumber evidence="6">2.6.1.-</ecNumber>
    </submittedName>
</protein>
<dbReference type="InterPro" id="IPR005861">
    <property type="entry name" value="HisP_aminotrans"/>
</dbReference>
<dbReference type="AlphaFoldDB" id="A0A1J5QB71"/>
<evidence type="ECO:0000259" key="5">
    <source>
        <dbReference type="Pfam" id="PF00155"/>
    </source>
</evidence>
<keyword evidence="3 6" id="KW-0808">Transferase</keyword>
<evidence type="ECO:0000313" key="6">
    <source>
        <dbReference type="EMBL" id="OIQ80865.1"/>
    </source>
</evidence>